<dbReference type="PANTHER" id="PTHR36842:SF1">
    <property type="entry name" value="PROTEIN TOLB"/>
    <property type="match status" value="1"/>
</dbReference>
<name>A0A4Z0P3X8_9BACT</name>
<evidence type="ECO:0000313" key="4">
    <source>
        <dbReference type="Proteomes" id="UP000298337"/>
    </source>
</evidence>
<dbReference type="PANTHER" id="PTHR36842">
    <property type="entry name" value="PROTEIN TOLB HOMOLOG"/>
    <property type="match status" value="1"/>
</dbReference>
<dbReference type="InterPro" id="IPR022409">
    <property type="entry name" value="PKD/Chitinase_dom"/>
</dbReference>
<feature type="chain" id="PRO_5021475596" evidence="1">
    <location>
        <begin position="33"/>
        <end position="744"/>
    </location>
</feature>
<reference evidence="3 4" key="1">
    <citation type="submission" date="2019-04" db="EMBL/GenBank/DDBJ databases">
        <authorList>
            <person name="Feng G."/>
            <person name="Zhang J."/>
            <person name="Zhu H."/>
        </authorList>
    </citation>
    <scope>NUCLEOTIDE SEQUENCE [LARGE SCALE GENOMIC DNA]</scope>
    <source>
        <strain evidence="3 4">92R-1</strain>
    </source>
</reference>
<dbReference type="InterPro" id="IPR045474">
    <property type="entry name" value="GEVED"/>
</dbReference>
<dbReference type="PROSITE" id="PS50093">
    <property type="entry name" value="PKD"/>
    <property type="match status" value="2"/>
</dbReference>
<comment type="caution">
    <text evidence="3">The sequence shown here is derived from an EMBL/GenBank/DDBJ whole genome shotgun (WGS) entry which is preliminary data.</text>
</comment>
<dbReference type="Pfam" id="PF18962">
    <property type="entry name" value="Por_Secre_tail"/>
    <property type="match status" value="1"/>
</dbReference>
<gene>
    <name evidence="3" type="ORF">EU556_16090</name>
</gene>
<feature type="domain" description="PKD" evidence="2">
    <location>
        <begin position="189"/>
        <end position="266"/>
    </location>
</feature>
<dbReference type="CDD" id="cd00146">
    <property type="entry name" value="PKD"/>
    <property type="match status" value="2"/>
</dbReference>
<dbReference type="InterPro" id="IPR013783">
    <property type="entry name" value="Ig-like_fold"/>
</dbReference>
<evidence type="ECO:0000256" key="1">
    <source>
        <dbReference type="SAM" id="SignalP"/>
    </source>
</evidence>
<evidence type="ECO:0000259" key="2">
    <source>
        <dbReference type="PROSITE" id="PS50093"/>
    </source>
</evidence>
<dbReference type="Pfam" id="PF18911">
    <property type="entry name" value="PKD_4"/>
    <property type="match status" value="2"/>
</dbReference>
<feature type="domain" description="PKD" evidence="2">
    <location>
        <begin position="421"/>
        <end position="499"/>
    </location>
</feature>
<organism evidence="3 4">
    <name type="scientific">Hymenobacter fodinae</name>
    <dbReference type="NCBI Taxonomy" id="2510796"/>
    <lineage>
        <taxon>Bacteria</taxon>
        <taxon>Pseudomonadati</taxon>
        <taxon>Bacteroidota</taxon>
        <taxon>Cytophagia</taxon>
        <taxon>Cytophagales</taxon>
        <taxon>Hymenobacteraceae</taxon>
        <taxon>Hymenobacter</taxon>
    </lineage>
</organism>
<feature type="signal peptide" evidence="1">
    <location>
        <begin position="1"/>
        <end position="32"/>
    </location>
</feature>
<protein>
    <submittedName>
        <fullName evidence="3">PKD domain-containing protein</fullName>
    </submittedName>
</protein>
<evidence type="ECO:0000313" key="3">
    <source>
        <dbReference type="EMBL" id="TGE06365.1"/>
    </source>
</evidence>
<dbReference type="InterPro" id="IPR000601">
    <property type="entry name" value="PKD_dom"/>
</dbReference>
<dbReference type="SMART" id="SM00089">
    <property type="entry name" value="PKD"/>
    <property type="match status" value="2"/>
</dbReference>
<dbReference type="EMBL" id="SRLA01000003">
    <property type="protein sequence ID" value="TGE06365.1"/>
    <property type="molecule type" value="Genomic_DNA"/>
</dbReference>
<dbReference type="NCBIfam" id="TIGR04183">
    <property type="entry name" value="Por_Secre_tail"/>
    <property type="match status" value="1"/>
</dbReference>
<dbReference type="AlphaFoldDB" id="A0A4Z0P3X8"/>
<dbReference type="SUPFAM" id="SSF49299">
    <property type="entry name" value="PKD domain"/>
    <property type="match status" value="2"/>
</dbReference>
<keyword evidence="4" id="KW-1185">Reference proteome</keyword>
<dbReference type="OrthoDB" id="1521709at2"/>
<accession>A0A4Z0P3X8</accession>
<proteinExistence type="predicted"/>
<sequence length="744" mass="78997">MTQPLRAHWGIVSRWLPLFFLLTALTSRSATAQCPPAASACTPGAAPVANATFAMGIYTVTLAGTTITTAGSTDGYKDYSCTQTASLVVGTDVPISIKTNPNADENVRVWADLNNDGAFNATTELVFSSNALRTHTGSIRLPLGTVTGVRLRLRIAADYANSPIPTPCSTPQYSQTEDYSVLASTSALAPVAEFVAAPVQTCSGTVQFTDQSQNAPVSWLWNFGDGTTSSLQNPSHTYATGGTYTVALTATNGNGSNTRTRTNYITFDSAVPVAAACSPQTQAYCCNYGITQFTLGPLTKASATGQAGYEDFTCANKATLTVGNRYPISIATNPTSAQDTRVWLDLNNDGVFAASELLYQALNTINPSGTVLIPSTTALNRPLRLRVISDYVGSPFTACAGIQYGQAEDYTITLQANTSAPTPDFTSNYVAGTCQNTVQFTDQSQNAPVSWLWNFGDGTISTSQNPSHTYATAGSFTVSLTATNAFGTQTKSVADYVLVQQPCQQYCSSTGQNQNFWITSVVLSNSSGNLFSNTSGADANGYGNYVGQRLPMKLGQTFTLSVSCNTTAQRYTTIWIDWNQDGFFATNELVVGTVGVNPSSVTFYIPNQAALVGITRMRVVARLNVNQANACVLSQANSETEDYSVAITAPVTATTNAQELTGLEVFPNPVSADQAHIRLLDVAAAGQYTVQVETLLGARVLETTVRLQATQDASLDVQSLPAGIYLLRLQGPNGHTAVRRLVRK</sequence>
<dbReference type="InterPro" id="IPR035986">
    <property type="entry name" value="PKD_dom_sf"/>
</dbReference>
<dbReference type="InterPro" id="IPR026444">
    <property type="entry name" value="Secre_tail"/>
</dbReference>
<dbReference type="Proteomes" id="UP000298337">
    <property type="component" value="Unassembled WGS sequence"/>
</dbReference>
<dbReference type="Gene3D" id="2.60.40.10">
    <property type="entry name" value="Immunoglobulins"/>
    <property type="match status" value="2"/>
</dbReference>
<dbReference type="FunFam" id="2.60.40.10:FF:000270">
    <property type="entry name" value="Cell surface protein"/>
    <property type="match status" value="2"/>
</dbReference>
<dbReference type="Pfam" id="PF20009">
    <property type="entry name" value="GEVED"/>
    <property type="match status" value="3"/>
</dbReference>
<keyword evidence="1" id="KW-0732">Signal</keyword>